<feature type="binding site" evidence="15">
    <location>
        <position position="291"/>
    </location>
    <ligand>
        <name>Zn(2+)</name>
        <dbReference type="ChEBI" id="CHEBI:29105"/>
        <label>1</label>
    </ligand>
</feature>
<keyword evidence="14 16" id="KW-0408">Iron</keyword>
<comment type="cofactor">
    <cofactor evidence="14 15">
        <name>Zn(2+)</name>
        <dbReference type="ChEBI" id="CHEBI:29105"/>
    </cofactor>
    <text evidence="14 15">Binds 2 Zn(2+) ions per subunit that likely form a catalytic dimetal center.</text>
</comment>
<keyword evidence="11 14" id="KW-0443">Lipid metabolism</keyword>
<keyword evidence="10 14" id="KW-0560">Oxidoreductase</keyword>
<evidence type="ECO:0000256" key="7">
    <source>
        <dbReference type="ARBA" id="ARBA00022832"/>
    </source>
</evidence>
<feature type="binding site" evidence="15">
    <location>
        <position position="190"/>
    </location>
    <ligand>
        <name>Zn(2+)</name>
        <dbReference type="ChEBI" id="CHEBI:29105"/>
        <label>1</label>
    </ligand>
</feature>
<feature type="binding site" evidence="15">
    <location>
        <position position="211"/>
    </location>
    <ligand>
        <name>Zn(2+)</name>
        <dbReference type="ChEBI" id="CHEBI:29105"/>
        <label>1</label>
    </ligand>
</feature>
<evidence type="ECO:0000313" key="21">
    <source>
        <dbReference type="Proteomes" id="UP001168821"/>
    </source>
</evidence>
<keyword evidence="12 14" id="KW-0472">Membrane</keyword>
<dbReference type="InterPro" id="IPR001199">
    <property type="entry name" value="Cyt_B5-like_heme/steroid-bd"/>
</dbReference>
<accession>A0AA38HN85</accession>
<dbReference type="InterPro" id="IPR006694">
    <property type="entry name" value="Fatty_acid_hydroxylase"/>
</dbReference>
<protein>
    <recommendedName>
        <fullName evidence="14">Fatty acid 2-hydroxylase</fullName>
        <ecNumber evidence="14">1.-.-.-</ecNumber>
    </recommendedName>
</protein>
<feature type="transmembrane region" description="Helical" evidence="17">
    <location>
        <begin position="233"/>
        <end position="260"/>
    </location>
</feature>
<dbReference type="AlphaFoldDB" id="A0AA38HN85"/>
<evidence type="ECO:0000256" key="1">
    <source>
        <dbReference type="ARBA" id="ARBA00004477"/>
    </source>
</evidence>
<evidence type="ECO:0000259" key="18">
    <source>
        <dbReference type="Pfam" id="PF00173"/>
    </source>
</evidence>
<keyword evidence="4 17" id="KW-0812">Transmembrane</keyword>
<evidence type="ECO:0000256" key="8">
    <source>
        <dbReference type="ARBA" id="ARBA00022833"/>
    </source>
</evidence>
<feature type="binding site" evidence="15">
    <location>
        <position position="287"/>
    </location>
    <ligand>
        <name>Zn(2+)</name>
        <dbReference type="ChEBI" id="CHEBI:29105"/>
        <label>1</label>
    </ligand>
</feature>
<feature type="binding site" description="axial binding residue" evidence="16">
    <location>
        <position position="56"/>
    </location>
    <ligand>
        <name>heme</name>
        <dbReference type="ChEBI" id="CHEBI:30413"/>
    </ligand>
    <ligandPart>
        <name>Fe</name>
        <dbReference type="ChEBI" id="CHEBI:18248"/>
    </ligandPart>
</feature>
<sequence>MVATRDSDHQQTFTVTHRGNHYNIRNFLQKYHPGGFKWVKPYEGKDITKSMEKYHHSKNAYYILREYKKGGRDSSKNDSDEDLESMVDWSKPMVSQVGALGTKYQEWVMLPVDRKLILFGNPILENLTKTPLYMVPLFWIPVLTCFFAYGWKELNWSLDLYSCLHMSLSTLIGVVMSTLVEYAFHRWIFHSVPSGENKMMIYIHFFIHGLHHKAPFDPRTTVIPPVATTVLAYLFYLLYSVFLARSVVFFVMTGMIMGYITYELTHYYMHFGAPNENSYFHYLKRIHNQHHFNHHDKVFGVSNMFWDTIFNSLVELKKLHMPVKW</sequence>
<comment type="function">
    <text evidence="14">Catalyzes stereospecific hydroxylation of free fatty acids at the C-2 position to produce (R)-2-hydroxy fatty acids, which are building blocks of sphingolipids and glycosphingolipids common in neural tissue and epidermis. Plays an essential role in the synthesis of galactosphingolipids of the myelin sheath. Responsible for the synthesis of sphingolipids and glycosphingolipids involved in the formation of epidermal lamellar bodies critical for skin permeability barrier. Participates in the synthesis of glycosphingolipids and a fraction of type II wax diesters in sebaceous gland, specifically regulating hair follicle homeostasis. Involved in the synthesis of sphingolipids of plasma membrane rafts, controlling lipid raft mobility and trafficking of raft-associated proteins.</text>
</comment>
<evidence type="ECO:0000256" key="3">
    <source>
        <dbReference type="ARBA" id="ARBA00022516"/>
    </source>
</evidence>
<evidence type="ECO:0000313" key="20">
    <source>
        <dbReference type="EMBL" id="KAJ3640908.1"/>
    </source>
</evidence>
<proteinExistence type="inferred from homology"/>
<dbReference type="Proteomes" id="UP001168821">
    <property type="component" value="Unassembled WGS sequence"/>
</dbReference>
<dbReference type="Pfam" id="PF00173">
    <property type="entry name" value="Cyt-b5"/>
    <property type="match status" value="1"/>
</dbReference>
<keyword evidence="8 15" id="KW-0862">Zinc</keyword>
<dbReference type="InterPro" id="IPR014430">
    <property type="entry name" value="Scs7"/>
</dbReference>
<evidence type="ECO:0000256" key="16">
    <source>
        <dbReference type="PIRSR" id="PIRSR005149-50"/>
    </source>
</evidence>
<feature type="domain" description="Fatty acid hydroxylase" evidence="19">
    <location>
        <begin position="171"/>
        <end position="311"/>
    </location>
</feature>
<feature type="binding site" evidence="15">
    <location>
        <position position="290"/>
    </location>
    <ligand>
        <name>Zn(2+)</name>
        <dbReference type="ChEBI" id="CHEBI:29105"/>
        <label>1</label>
    </ligand>
</feature>
<evidence type="ECO:0000259" key="19">
    <source>
        <dbReference type="Pfam" id="PF04116"/>
    </source>
</evidence>
<keyword evidence="16" id="KW-0349">Heme</keyword>
<comment type="similarity">
    <text evidence="2 14">Belongs to the sterol desaturase family. SCS7 subfamily.</text>
</comment>
<comment type="caution">
    <text evidence="20">The sequence shown here is derived from an EMBL/GenBank/DDBJ whole genome shotgun (WGS) entry which is preliminary data.</text>
</comment>
<keyword evidence="7 14" id="KW-0276">Fatty acid metabolism</keyword>
<evidence type="ECO:0000256" key="2">
    <source>
        <dbReference type="ARBA" id="ARBA00005747"/>
    </source>
</evidence>
<evidence type="ECO:0000256" key="4">
    <source>
        <dbReference type="ARBA" id="ARBA00022692"/>
    </source>
</evidence>
<dbReference type="Gene3D" id="3.10.120.10">
    <property type="entry name" value="Cytochrome b5-like heme/steroid binding domain"/>
    <property type="match status" value="1"/>
</dbReference>
<evidence type="ECO:0000256" key="10">
    <source>
        <dbReference type="ARBA" id="ARBA00023002"/>
    </source>
</evidence>
<feature type="binding site" evidence="15">
    <location>
        <position position="212"/>
    </location>
    <ligand>
        <name>Zn(2+)</name>
        <dbReference type="ChEBI" id="CHEBI:29105"/>
        <label>1</label>
    </ligand>
</feature>
<gene>
    <name evidence="20" type="ORF">Zmor_027441</name>
</gene>
<keyword evidence="3 14" id="KW-0444">Lipid biosynthesis</keyword>
<feature type="transmembrane region" description="Helical" evidence="17">
    <location>
        <begin position="132"/>
        <end position="151"/>
    </location>
</feature>
<keyword evidence="21" id="KW-1185">Reference proteome</keyword>
<comment type="subcellular location">
    <subcellularLocation>
        <location evidence="1">Endoplasmic reticulum membrane</location>
        <topology evidence="1">Multi-pass membrane protein</topology>
    </subcellularLocation>
</comment>
<keyword evidence="6 14" id="KW-0256">Endoplasmic reticulum</keyword>
<feature type="binding site" description="axial binding residue" evidence="16">
    <location>
        <position position="32"/>
    </location>
    <ligand>
        <name>heme</name>
        <dbReference type="ChEBI" id="CHEBI:30413"/>
    </ligand>
    <ligandPart>
        <name>Fe</name>
        <dbReference type="ChEBI" id="CHEBI:18248"/>
    </ligandPart>
</feature>
<feature type="binding site" evidence="15">
    <location>
        <position position="270"/>
    </location>
    <ligand>
        <name>Zn(2+)</name>
        <dbReference type="ChEBI" id="CHEBI:29105"/>
        <label>1</label>
    </ligand>
</feature>
<evidence type="ECO:0000256" key="5">
    <source>
        <dbReference type="ARBA" id="ARBA00022723"/>
    </source>
</evidence>
<dbReference type="GO" id="GO:0005789">
    <property type="term" value="C:endoplasmic reticulum membrane"/>
    <property type="evidence" value="ECO:0007669"/>
    <property type="project" value="UniProtKB-SubCell"/>
</dbReference>
<dbReference type="GO" id="GO:0005506">
    <property type="term" value="F:iron ion binding"/>
    <property type="evidence" value="ECO:0007669"/>
    <property type="project" value="UniProtKB-UniRule"/>
</dbReference>
<name>A0AA38HN85_9CUCU</name>
<keyword evidence="5 14" id="KW-0479">Metal-binding</keyword>
<dbReference type="EMBL" id="JALNTZ010000009">
    <property type="protein sequence ID" value="KAJ3640908.1"/>
    <property type="molecule type" value="Genomic_DNA"/>
</dbReference>
<keyword evidence="9 17" id="KW-1133">Transmembrane helix</keyword>
<dbReference type="PANTHER" id="PTHR12863">
    <property type="entry name" value="FATTY ACID HYDROXYLASE"/>
    <property type="match status" value="1"/>
</dbReference>
<feature type="transmembrane region" description="Helical" evidence="17">
    <location>
        <begin position="163"/>
        <end position="184"/>
    </location>
</feature>
<dbReference type="SUPFAM" id="SSF55856">
    <property type="entry name" value="Cytochrome b5-like heme/steroid binding domain"/>
    <property type="match status" value="1"/>
</dbReference>
<feature type="binding site" evidence="15">
    <location>
        <position position="266"/>
    </location>
    <ligand>
        <name>Zn(2+)</name>
        <dbReference type="ChEBI" id="CHEBI:29105"/>
        <label>1</label>
    </ligand>
</feature>
<evidence type="ECO:0000256" key="9">
    <source>
        <dbReference type="ARBA" id="ARBA00022989"/>
    </source>
</evidence>
<dbReference type="EC" id="1.-.-.-" evidence="14"/>
<evidence type="ECO:0000256" key="11">
    <source>
        <dbReference type="ARBA" id="ARBA00023098"/>
    </source>
</evidence>
<dbReference type="PIRSF" id="PIRSF005149">
    <property type="entry name" value="IPC-B_HD"/>
    <property type="match status" value="1"/>
</dbReference>
<dbReference type="GO" id="GO:0080132">
    <property type="term" value="F:fatty acid 2-hydroxylase activity"/>
    <property type="evidence" value="ECO:0007669"/>
    <property type="project" value="InterPro"/>
</dbReference>
<evidence type="ECO:0000256" key="15">
    <source>
        <dbReference type="PIRSR" id="PIRSR005149-1"/>
    </source>
</evidence>
<feature type="binding site" evidence="15">
    <location>
        <position position="185"/>
    </location>
    <ligand>
        <name>Zn(2+)</name>
        <dbReference type="ChEBI" id="CHEBI:29105"/>
        <label>1</label>
    </ligand>
</feature>
<evidence type="ECO:0000256" key="12">
    <source>
        <dbReference type="ARBA" id="ARBA00023136"/>
    </source>
</evidence>
<keyword evidence="13 14" id="KW-0275">Fatty acid biosynthesis</keyword>
<feature type="binding site" evidence="15">
    <location>
        <position position="208"/>
    </location>
    <ligand>
        <name>Zn(2+)</name>
        <dbReference type="ChEBI" id="CHEBI:29105"/>
        <label>1</label>
    </ligand>
</feature>
<reference evidence="20" key="1">
    <citation type="journal article" date="2023" name="G3 (Bethesda)">
        <title>Whole genome assemblies of Zophobas morio and Tenebrio molitor.</title>
        <authorList>
            <person name="Kaur S."/>
            <person name="Stinson S.A."/>
            <person name="diCenzo G.C."/>
        </authorList>
    </citation>
    <scope>NUCLEOTIDE SEQUENCE</scope>
    <source>
        <strain evidence="20">QUZm001</strain>
    </source>
</reference>
<evidence type="ECO:0000256" key="6">
    <source>
        <dbReference type="ARBA" id="ARBA00022824"/>
    </source>
</evidence>
<dbReference type="PANTHER" id="PTHR12863:SF1">
    <property type="entry name" value="FATTY ACID 2-HYDROXYLASE"/>
    <property type="match status" value="1"/>
</dbReference>
<organism evidence="20 21">
    <name type="scientific">Zophobas morio</name>
    <dbReference type="NCBI Taxonomy" id="2755281"/>
    <lineage>
        <taxon>Eukaryota</taxon>
        <taxon>Metazoa</taxon>
        <taxon>Ecdysozoa</taxon>
        <taxon>Arthropoda</taxon>
        <taxon>Hexapoda</taxon>
        <taxon>Insecta</taxon>
        <taxon>Pterygota</taxon>
        <taxon>Neoptera</taxon>
        <taxon>Endopterygota</taxon>
        <taxon>Coleoptera</taxon>
        <taxon>Polyphaga</taxon>
        <taxon>Cucujiformia</taxon>
        <taxon>Tenebrionidae</taxon>
        <taxon>Zophobas</taxon>
    </lineage>
</organism>
<evidence type="ECO:0000256" key="14">
    <source>
        <dbReference type="PIRNR" id="PIRNR005149"/>
    </source>
</evidence>
<dbReference type="GO" id="GO:0006633">
    <property type="term" value="P:fatty acid biosynthetic process"/>
    <property type="evidence" value="ECO:0007669"/>
    <property type="project" value="UniProtKB-KW"/>
</dbReference>
<evidence type="ECO:0000256" key="13">
    <source>
        <dbReference type="ARBA" id="ARBA00023160"/>
    </source>
</evidence>
<evidence type="ECO:0000256" key="17">
    <source>
        <dbReference type="SAM" id="Phobius"/>
    </source>
</evidence>
<feature type="domain" description="Cytochrome b5 heme-binding" evidence="18">
    <location>
        <begin position="12"/>
        <end position="70"/>
    </location>
</feature>
<dbReference type="Pfam" id="PF04116">
    <property type="entry name" value="FA_hydroxylase"/>
    <property type="match status" value="1"/>
</dbReference>
<dbReference type="InterPro" id="IPR036400">
    <property type="entry name" value="Cyt_B5-like_heme/steroid_sf"/>
</dbReference>
<comment type="cofactor">
    <cofactor evidence="16">
        <name>Fe cation</name>
        <dbReference type="ChEBI" id="CHEBI:24875"/>
    </cofactor>
</comment>